<evidence type="ECO:0000313" key="2">
    <source>
        <dbReference type="EMBL" id="RKP10425.1"/>
    </source>
</evidence>
<organism evidence="2 3">
    <name type="scientific">Thamnocephalis sphaerospora</name>
    <dbReference type="NCBI Taxonomy" id="78915"/>
    <lineage>
        <taxon>Eukaryota</taxon>
        <taxon>Fungi</taxon>
        <taxon>Fungi incertae sedis</taxon>
        <taxon>Zoopagomycota</taxon>
        <taxon>Zoopagomycotina</taxon>
        <taxon>Zoopagomycetes</taxon>
        <taxon>Zoopagales</taxon>
        <taxon>Sigmoideomycetaceae</taxon>
        <taxon>Thamnocephalis</taxon>
    </lineage>
</organism>
<dbReference type="AlphaFoldDB" id="A0A4P9XVW0"/>
<evidence type="ECO:0000256" key="1">
    <source>
        <dbReference type="SAM" id="MobiDB-lite"/>
    </source>
</evidence>
<accession>A0A4P9XVW0</accession>
<dbReference type="OrthoDB" id="10432903at2759"/>
<evidence type="ECO:0000313" key="3">
    <source>
        <dbReference type="Proteomes" id="UP000271241"/>
    </source>
</evidence>
<name>A0A4P9XVW0_9FUNG</name>
<feature type="region of interest" description="Disordered" evidence="1">
    <location>
        <begin position="1"/>
        <end position="40"/>
    </location>
</feature>
<dbReference type="Proteomes" id="UP000271241">
    <property type="component" value="Unassembled WGS sequence"/>
</dbReference>
<proteinExistence type="predicted"/>
<gene>
    <name evidence="2" type="ORF">THASP1DRAFT_21869</name>
</gene>
<keyword evidence="3" id="KW-1185">Reference proteome</keyword>
<sequence>MCRMSASAARSTHRQSAKCGDKAACSVPAGGGDDGTRISPPKAIDQIESADSDVSTKVVAGAANVARSAKSLVVSSESERRRLGGTGAGANKWPHHEAHHEVYRGPLVRVHHGPSAPPSMLQSRRLAEFYRLVASKTSVDVVLQTYRTLRALDAHHYLRRRDFRWMLRRAAPCTLVTADQMLQLLDDMYLSPGLRPAITDYQLVMWKAYAVDNWALAGDIWARMRSPNRPTGMMEDCIDAGGSRLVAILNAGDRRYLGPAWPVLLRPTAGTLQPIYCKAWAALVSEHAARGDMIALRNLLQRMAAKQIPLTPVAVADVLRRLIIADLPSTDQLISQLTDVPLRVHGWILEAYAVLGDQMRFLTALKRALKSGWQPEPSFFVPLLNSLLARTQSKPPVPPRRVSRASNWSKRAVTLARACPTACSASVVDACDAATGGNASAFVPGAPLAMSSGV</sequence>
<reference evidence="3" key="1">
    <citation type="journal article" date="2018" name="Nat. Microbiol.">
        <title>Leveraging single-cell genomics to expand the fungal tree of life.</title>
        <authorList>
            <person name="Ahrendt S.R."/>
            <person name="Quandt C.A."/>
            <person name="Ciobanu D."/>
            <person name="Clum A."/>
            <person name="Salamov A."/>
            <person name="Andreopoulos B."/>
            <person name="Cheng J.F."/>
            <person name="Woyke T."/>
            <person name="Pelin A."/>
            <person name="Henrissat B."/>
            <person name="Reynolds N.K."/>
            <person name="Benny G.L."/>
            <person name="Smith M.E."/>
            <person name="James T.Y."/>
            <person name="Grigoriev I.V."/>
        </authorList>
    </citation>
    <scope>NUCLEOTIDE SEQUENCE [LARGE SCALE GENOMIC DNA]</scope>
    <source>
        <strain evidence="3">RSA 1356</strain>
    </source>
</reference>
<dbReference type="EMBL" id="KZ992453">
    <property type="protein sequence ID" value="RKP10425.1"/>
    <property type="molecule type" value="Genomic_DNA"/>
</dbReference>
<protein>
    <submittedName>
        <fullName evidence="2">Uncharacterized protein</fullName>
    </submittedName>
</protein>